<proteinExistence type="predicted"/>
<reference evidence="1" key="1">
    <citation type="journal article" date="2023" name="G3 (Bethesda)">
        <title>A reference genome for the long-term kleptoplast-retaining sea slug Elysia crispata morphotype clarki.</title>
        <authorList>
            <person name="Eastman K.E."/>
            <person name="Pendleton A.L."/>
            <person name="Shaikh M.A."/>
            <person name="Suttiyut T."/>
            <person name="Ogas R."/>
            <person name="Tomko P."/>
            <person name="Gavelis G."/>
            <person name="Widhalm J.R."/>
            <person name="Wisecaver J.H."/>
        </authorList>
    </citation>
    <scope>NUCLEOTIDE SEQUENCE</scope>
    <source>
        <strain evidence="1">ECLA1</strain>
    </source>
</reference>
<dbReference type="AlphaFoldDB" id="A0AAE1BBU6"/>
<gene>
    <name evidence="1" type="ORF">RRG08_051730</name>
</gene>
<name>A0AAE1BBU6_9GAST</name>
<evidence type="ECO:0000313" key="2">
    <source>
        <dbReference type="Proteomes" id="UP001283361"/>
    </source>
</evidence>
<accession>A0AAE1BBU6</accession>
<sequence length="68" mass="7542">MNESKRRRRKSEFGKSRSSVPIDLQAGCRETIIGHFLTSNWAATGQEAGRAFSWADHGNAFVWLCTGG</sequence>
<organism evidence="1 2">
    <name type="scientific">Elysia crispata</name>
    <name type="common">lettuce slug</name>
    <dbReference type="NCBI Taxonomy" id="231223"/>
    <lineage>
        <taxon>Eukaryota</taxon>
        <taxon>Metazoa</taxon>
        <taxon>Spiralia</taxon>
        <taxon>Lophotrochozoa</taxon>
        <taxon>Mollusca</taxon>
        <taxon>Gastropoda</taxon>
        <taxon>Heterobranchia</taxon>
        <taxon>Euthyneura</taxon>
        <taxon>Panpulmonata</taxon>
        <taxon>Sacoglossa</taxon>
        <taxon>Placobranchoidea</taxon>
        <taxon>Plakobranchidae</taxon>
        <taxon>Elysia</taxon>
    </lineage>
</organism>
<comment type="caution">
    <text evidence="1">The sequence shown here is derived from an EMBL/GenBank/DDBJ whole genome shotgun (WGS) entry which is preliminary data.</text>
</comment>
<dbReference type="Proteomes" id="UP001283361">
    <property type="component" value="Unassembled WGS sequence"/>
</dbReference>
<evidence type="ECO:0000313" key="1">
    <source>
        <dbReference type="EMBL" id="KAK3802975.1"/>
    </source>
</evidence>
<dbReference type="EMBL" id="JAWDGP010000204">
    <property type="protein sequence ID" value="KAK3802975.1"/>
    <property type="molecule type" value="Genomic_DNA"/>
</dbReference>
<keyword evidence="2" id="KW-1185">Reference proteome</keyword>
<protein>
    <submittedName>
        <fullName evidence="1">Uncharacterized protein</fullName>
    </submittedName>
</protein>